<organism evidence="1 2">
    <name type="scientific">Brassica cretica</name>
    <name type="common">Mustard</name>
    <dbReference type="NCBI Taxonomy" id="69181"/>
    <lineage>
        <taxon>Eukaryota</taxon>
        <taxon>Viridiplantae</taxon>
        <taxon>Streptophyta</taxon>
        <taxon>Embryophyta</taxon>
        <taxon>Tracheophyta</taxon>
        <taxon>Spermatophyta</taxon>
        <taxon>Magnoliopsida</taxon>
        <taxon>eudicotyledons</taxon>
        <taxon>Gunneridae</taxon>
        <taxon>Pentapetalae</taxon>
        <taxon>rosids</taxon>
        <taxon>malvids</taxon>
        <taxon>Brassicales</taxon>
        <taxon>Brassicaceae</taxon>
        <taxon>Brassiceae</taxon>
        <taxon>Brassica</taxon>
    </lineage>
</organism>
<keyword evidence="2" id="KW-1185">Reference proteome</keyword>
<comment type="caution">
    <text evidence="1">The sequence shown here is derived from an EMBL/GenBank/DDBJ whole genome shotgun (WGS) entry which is preliminary data.</text>
</comment>
<dbReference type="EMBL" id="QGKV02000759">
    <property type="protein sequence ID" value="KAF3565956.1"/>
    <property type="molecule type" value="Genomic_DNA"/>
</dbReference>
<dbReference type="Proteomes" id="UP000266723">
    <property type="component" value="Unassembled WGS sequence"/>
</dbReference>
<evidence type="ECO:0000313" key="2">
    <source>
        <dbReference type="Proteomes" id="UP000266723"/>
    </source>
</evidence>
<name>A0ABQ7D119_BRACR</name>
<sequence length="118" mass="13324">MLFSPMRYALLGPERHHFSSCLIAYQAKTQMLRCQAFHHRHTCLLLMRNHDTTPAAAELITSTASRSNAPFKLSFDQLLLRTWFPSCVVFLTMSPSPSALSALCTRRYCLGVTSLSPF</sequence>
<proteinExistence type="predicted"/>
<gene>
    <name evidence="1" type="ORF">DY000_02012398</name>
</gene>
<reference evidence="1 2" key="1">
    <citation type="journal article" date="2020" name="BMC Genomics">
        <title>Intraspecific diversification of the crop wild relative Brassica cretica Lam. using demographic model selection.</title>
        <authorList>
            <person name="Kioukis A."/>
            <person name="Michalopoulou V.A."/>
            <person name="Briers L."/>
            <person name="Pirintsos S."/>
            <person name="Studholme D.J."/>
            <person name="Pavlidis P."/>
            <person name="Sarris P.F."/>
        </authorList>
    </citation>
    <scope>NUCLEOTIDE SEQUENCE [LARGE SCALE GENOMIC DNA]</scope>
    <source>
        <strain evidence="2">cv. PFS-1207/04</strain>
    </source>
</reference>
<protein>
    <submittedName>
        <fullName evidence="1">Uncharacterized protein</fullName>
    </submittedName>
</protein>
<accession>A0ABQ7D119</accession>
<evidence type="ECO:0000313" key="1">
    <source>
        <dbReference type="EMBL" id="KAF3565956.1"/>
    </source>
</evidence>